<dbReference type="Pfam" id="PF07762">
    <property type="entry name" value="DUF1618"/>
    <property type="match status" value="1"/>
</dbReference>
<evidence type="ECO:0000313" key="2">
    <source>
        <dbReference type="EMBL" id="VAH16512.1"/>
    </source>
</evidence>
<dbReference type="PANTHER" id="PTHR33086">
    <property type="entry name" value="OS05G0468200 PROTEIN-RELATED"/>
    <property type="match status" value="1"/>
</dbReference>
<accession>A0A9R0QWP2</accession>
<dbReference type="AlphaFoldDB" id="A0A9R0QWP2"/>
<feature type="domain" description="DUF1618" evidence="1">
    <location>
        <begin position="238"/>
        <end position="346"/>
    </location>
</feature>
<dbReference type="EMBL" id="LT934112">
    <property type="protein sequence ID" value="VAH16512.1"/>
    <property type="molecule type" value="Genomic_DNA"/>
</dbReference>
<dbReference type="InterPro" id="IPR011676">
    <property type="entry name" value="DUF1618"/>
</dbReference>
<evidence type="ECO:0000259" key="1">
    <source>
        <dbReference type="Pfam" id="PF07762"/>
    </source>
</evidence>
<evidence type="ECO:0000313" key="3">
    <source>
        <dbReference type="Proteomes" id="UP000324705"/>
    </source>
</evidence>
<protein>
    <recommendedName>
        <fullName evidence="1">DUF1618 domain-containing protein</fullName>
    </recommendedName>
</protein>
<dbReference type="PANTHER" id="PTHR33086:SF10">
    <property type="entry name" value="DUF1618 DOMAIN-CONTAINING PROTEIN"/>
    <property type="match status" value="1"/>
</dbReference>
<dbReference type="Gramene" id="TRITD1Bv1G104260.1">
    <property type="protein sequence ID" value="TRITD1Bv1G104260.1"/>
    <property type="gene ID" value="TRITD1Bv1G104260"/>
</dbReference>
<sequence length="428" mass="47080">MALRLRSALSAAAAYGRLLRHRALSAEATSRPQWGVIVGTRPVKSPALRATFHLAEPPRASRLLVPAHLLGSGPLPGVDRGIMGALFCDVRAVSADGFLLLNFLDIRTTGPVLESQRADPFRDATLSALPEATRFVCNPLSGELFRLPDIDGTKKTLCDNRFGLLTKARRGHGPPDRYAVAELLQEKEPSRCFSMRRFLSETGEWEKLTGLPSPLPLPLARRMEVDHEAVAFGGRLWWVDGSCGAVSADPFSDRPELRFVELPEGKERVAPDPRTLCRYRRVGVSEGRLRYAVVSQWEPFVLRSFALDGDDDWTLEHEVALSPLWTNGGYPWLPMEETPRIAVIDPMNASIMHLTIGNYVVTVDMDRGKVVASAIVSAAHQHGLITANGGFFRAFLLSPWLGSSRIPRAGKPGNARNKTLADVLIRSN</sequence>
<dbReference type="OMA" id="VEGWEDQ"/>
<dbReference type="Proteomes" id="UP000324705">
    <property type="component" value="Chromosome 1B"/>
</dbReference>
<reference evidence="2 3" key="1">
    <citation type="submission" date="2017-09" db="EMBL/GenBank/DDBJ databases">
        <authorList>
            <consortium name="International Durum Wheat Genome Sequencing Consortium (IDWGSC)"/>
            <person name="Milanesi L."/>
        </authorList>
    </citation>
    <scope>NUCLEOTIDE SEQUENCE [LARGE SCALE GENOMIC DNA]</scope>
    <source>
        <strain evidence="3">cv. Svevo</strain>
    </source>
</reference>
<gene>
    <name evidence="2" type="ORF">TRITD_1Bv1G104260</name>
</gene>
<proteinExistence type="predicted"/>
<keyword evidence="3" id="KW-1185">Reference proteome</keyword>
<organism evidence="2 3">
    <name type="scientific">Triticum turgidum subsp. durum</name>
    <name type="common">Durum wheat</name>
    <name type="synonym">Triticum durum</name>
    <dbReference type="NCBI Taxonomy" id="4567"/>
    <lineage>
        <taxon>Eukaryota</taxon>
        <taxon>Viridiplantae</taxon>
        <taxon>Streptophyta</taxon>
        <taxon>Embryophyta</taxon>
        <taxon>Tracheophyta</taxon>
        <taxon>Spermatophyta</taxon>
        <taxon>Magnoliopsida</taxon>
        <taxon>Liliopsida</taxon>
        <taxon>Poales</taxon>
        <taxon>Poaceae</taxon>
        <taxon>BOP clade</taxon>
        <taxon>Pooideae</taxon>
        <taxon>Triticodae</taxon>
        <taxon>Triticeae</taxon>
        <taxon>Triticinae</taxon>
        <taxon>Triticum</taxon>
    </lineage>
</organism>
<name>A0A9R0QWP2_TRITD</name>